<gene>
    <name evidence="1" type="ORF">MOC_0258</name>
</gene>
<keyword evidence="2" id="KW-1185">Reference proteome</keyword>
<accession>A0A089NQA1</accession>
<name>A0A089NQA1_9HYPH</name>
<dbReference type="EMBL" id="CP003811">
    <property type="protein sequence ID" value="AIQ88013.1"/>
    <property type="molecule type" value="Genomic_DNA"/>
</dbReference>
<dbReference type="KEGG" id="mor:MOC_0258"/>
<evidence type="ECO:0000313" key="2">
    <source>
        <dbReference type="Proteomes" id="UP000029492"/>
    </source>
</evidence>
<sequence length="44" mass="4765">MVALIQRKMLGRPGLEMDQGSAETATALWVGIPFPVAGYPHVVR</sequence>
<reference evidence="1 2" key="1">
    <citation type="journal article" date="2014" name="PLoS ONE">
        <title>Genome Information of Methylobacterium oryzae, a Plant-Probiotic Methylotroph in the Phyllosphere.</title>
        <authorList>
            <person name="Kwak M.J."/>
            <person name="Jeong H."/>
            <person name="Madhaiyan M."/>
            <person name="Lee Y."/>
            <person name="Sa T.M."/>
            <person name="Oh T.K."/>
            <person name="Kim J.F."/>
        </authorList>
    </citation>
    <scope>NUCLEOTIDE SEQUENCE [LARGE SCALE GENOMIC DNA]</scope>
    <source>
        <strain evidence="1 2">CBMB20</strain>
    </source>
</reference>
<proteinExistence type="predicted"/>
<evidence type="ECO:0000313" key="1">
    <source>
        <dbReference type="EMBL" id="AIQ88013.1"/>
    </source>
</evidence>
<dbReference type="Proteomes" id="UP000029492">
    <property type="component" value="Chromosome"/>
</dbReference>
<dbReference type="AlphaFoldDB" id="A0A089NQA1"/>
<organism evidence="1 2">
    <name type="scientific">Methylobacterium oryzae CBMB20</name>
    <dbReference type="NCBI Taxonomy" id="693986"/>
    <lineage>
        <taxon>Bacteria</taxon>
        <taxon>Pseudomonadati</taxon>
        <taxon>Pseudomonadota</taxon>
        <taxon>Alphaproteobacteria</taxon>
        <taxon>Hyphomicrobiales</taxon>
        <taxon>Methylobacteriaceae</taxon>
        <taxon>Methylobacterium</taxon>
    </lineage>
</organism>
<dbReference type="STRING" id="693986.MOC_0258"/>
<protein>
    <submittedName>
        <fullName evidence="1">Protein of unassigned function</fullName>
    </submittedName>
</protein>
<dbReference type="HOGENOM" id="CLU_3218531_0_0_5"/>